<dbReference type="InterPro" id="IPR015943">
    <property type="entry name" value="WD40/YVTN_repeat-like_dom_sf"/>
</dbReference>
<dbReference type="InterPro" id="IPR002885">
    <property type="entry name" value="PPR_rpt"/>
</dbReference>
<keyword evidence="2" id="KW-0677">Repeat</keyword>
<dbReference type="SUPFAM" id="SSF101908">
    <property type="entry name" value="Putative isomerase YbhE"/>
    <property type="match status" value="1"/>
</dbReference>
<evidence type="ECO:0000256" key="1">
    <source>
        <dbReference type="ARBA" id="ARBA00007626"/>
    </source>
</evidence>
<evidence type="ECO:0000313" key="4">
    <source>
        <dbReference type="EMBL" id="QCE08524.1"/>
    </source>
</evidence>
<dbReference type="Proteomes" id="UP000501690">
    <property type="component" value="Linkage Group LG9"/>
</dbReference>
<proteinExistence type="inferred from homology"/>
<evidence type="ECO:0000256" key="3">
    <source>
        <dbReference type="PROSITE-ProRule" id="PRU00708"/>
    </source>
</evidence>
<dbReference type="Pfam" id="PF13041">
    <property type="entry name" value="PPR_2"/>
    <property type="match status" value="3"/>
</dbReference>
<feature type="repeat" description="PPR" evidence="3">
    <location>
        <begin position="323"/>
        <end position="357"/>
    </location>
</feature>
<keyword evidence="4" id="KW-0540">Nuclease</keyword>
<protein>
    <submittedName>
        <fullName evidence="4">Structure-specific endonuclease subunit SLX1</fullName>
    </submittedName>
</protein>
<organism evidence="4 5">
    <name type="scientific">Vigna unguiculata</name>
    <name type="common">Cowpea</name>
    <dbReference type="NCBI Taxonomy" id="3917"/>
    <lineage>
        <taxon>Eukaryota</taxon>
        <taxon>Viridiplantae</taxon>
        <taxon>Streptophyta</taxon>
        <taxon>Embryophyta</taxon>
        <taxon>Tracheophyta</taxon>
        <taxon>Spermatophyta</taxon>
        <taxon>Magnoliopsida</taxon>
        <taxon>eudicotyledons</taxon>
        <taxon>Gunneridae</taxon>
        <taxon>Pentapetalae</taxon>
        <taxon>rosids</taxon>
        <taxon>fabids</taxon>
        <taxon>Fabales</taxon>
        <taxon>Fabaceae</taxon>
        <taxon>Papilionoideae</taxon>
        <taxon>50 kb inversion clade</taxon>
        <taxon>NPAAA clade</taxon>
        <taxon>indigoferoid/millettioid clade</taxon>
        <taxon>Phaseoleae</taxon>
        <taxon>Vigna</taxon>
    </lineage>
</organism>
<dbReference type="EMBL" id="CP039353">
    <property type="protein sequence ID" value="QCE08524.1"/>
    <property type="molecule type" value="Genomic_DNA"/>
</dbReference>
<dbReference type="NCBIfam" id="TIGR00756">
    <property type="entry name" value="PPR"/>
    <property type="match status" value="6"/>
</dbReference>
<comment type="similarity">
    <text evidence="1">Belongs to the PPR family. P subfamily.</text>
</comment>
<dbReference type="Gene3D" id="1.25.40.10">
    <property type="entry name" value="Tetratricopeptide repeat domain"/>
    <property type="match status" value="3"/>
</dbReference>
<dbReference type="PROSITE" id="PS51375">
    <property type="entry name" value="PPR"/>
    <property type="match status" value="6"/>
</dbReference>
<dbReference type="PANTHER" id="PTHR47447:SF28">
    <property type="entry name" value="PENTACOTRIPEPTIDE-REPEAT REGION OF PRORP DOMAIN-CONTAINING PROTEIN"/>
    <property type="match status" value="1"/>
</dbReference>
<feature type="repeat" description="PPR" evidence="3">
    <location>
        <begin position="289"/>
        <end position="319"/>
    </location>
</feature>
<name>A0A4D6N6P4_VIGUN</name>
<feature type="repeat" description="PPR" evidence="3">
    <location>
        <begin position="146"/>
        <end position="180"/>
    </location>
</feature>
<evidence type="ECO:0000256" key="2">
    <source>
        <dbReference type="ARBA" id="ARBA00022737"/>
    </source>
</evidence>
<gene>
    <name evidence="4" type="ORF">DEO72_LG9g3553</name>
</gene>
<dbReference type="AlphaFoldDB" id="A0A4D6N6P4"/>
<reference evidence="4 5" key="1">
    <citation type="submission" date="2019-04" db="EMBL/GenBank/DDBJ databases">
        <title>An improved genome assembly and genetic linkage map for asparagus bean, Vigna unguiculata ssp. sesquipedialis.</title>
        <authorList>
            <person name="Xia Q."/>
            <person name="Zhang R."/>
            <person name="Dong Y."/>
        </authorList>
    </citation>
    <scope>NUCLEOTIDE SEQUENCE [LARGE SCALE GENOMIC DNA]</scope>
    <source>
        <tissue evidence="4">Leaf</tissue>
    </source>
</reference>
<accession>A0A4D6N6P4</accession>
<dbReference type="GO" id="GO:0004519">
    <property type="term" value="F:endonuclease activity"/>
    <property type="evidence" value="ECO:0007669"/>
    <property type="project" value="UniProtKB-KW"/>
</dbReference>
<feature type="repeat" description="PPR" evidence="3">
    <location>
        <begin position="254"/>
        <end position="288"/>
    </location>
</feature>
<feature type="repeat" description="PPR" evidence="3">
    <location>
        <begin position="358"/>
        <end position="392"/>
    </location>
</feature>
<dbReference type="PANTHER" id="PTHR47447">
    <property type="entry name" value="OS03G0856100 PROTEIN"/>
    <property type="match status" value="1"/>
</dbReference>
<dbReference type="Gene3D" id="2.130.10.10">
    <property type="entry name" value="YVTN repeat-like/Quinoprotein amine dehydrogenase"/>
    <property type="match status" value="1"/>
</dbReference>
<sequence>MSTSKPISSFRLTSLLRSQKDPSVALQLFLNPNPNHPSPRPFRHSLRSYDLIITKLAQAKMFPQMEQLLNQLHTQTRFPTPEPLLRHVIAAYARAGLPSRALRTFLSIPSPSLRSFNSLLHALLSCRDFASFTRLLPHLPRFRGPDACSYNILIHGCSLTDDRDRAWKLFNEMRRRGVRPNQITFGTLINLLCKSPQLHLPKAFKVKEEMERVFKIKPNAFVYTNLIKAVCEVGDFDSAVRLKDEMVRNNLKLDAVVYNTLVSGFLKGGKKDIGFRVLEEMKSGGVKPDSVTCNVLIGEFCREGKFEAAYRVLDDGLEGVKPDVFGYNVVIGWQCKEGKWREADDLFRDMPRRQCVPDVVTYRTLFDGLCRCMQFEEAGLVLEEMIFKGYVPRSSSLNEFVGMVCKEGDFELLGKVLSGLVGIAWTLQILSSIELDLYQRGESVVHKAKMNIHEEPSKLPLPTKGHQVTSCITCRFSNPGGRTNLYSAKDLDKSPLSICGHMKNVTILTLLKKSEKMLLTSSYDGVIIRWIPGKGYAGKVDNKQFGLIKLLVAGEDGVIASGFDNKVYRVPLEGDNLGLAETVDVGSQPKDLSLALDHPELAIVAVESGVVLLNGAKVLSTVKLDFIVTTAALSPDGIEASGRARRQIAHLFSLRGYNY</sequence>
<feature type="repeat" description="PPR" evidence="3">
    <location>
        <begin position="219"/>
        <end position="253"/>
    </location>
</feature>
<evidence type="ECO:0000313" key="5">
    <source>
        <dbReference type="Proteomes" id="UP000501690"/>
    </source>
</evidence>
<dbReference type="InterPro" id="IPR011990">
    <property type="entry name" value="TPR-like_helical_dom_sf"/>
</dbReference>
<keyword evidence="4" id="KW-0378">Hydrolase</keyword>
<dbReference type="Pfam" id="PF12854">
    <property type="entry name" value="PPR_1"/>
    <property type="match status" value="1"/>
</dbReference>
<keyword evidence="5" id="KW-1185">Reference proteome</keyword>
<keyword evidence="4" id="KW-0255">Endonuclease</keyword>